<evidence type="ECO:0000313" key="2">
    <source>
        <dbReference type="Proteomes" id="UP000063699"/>
    </source>
</evidence>
<dbReference type="InterPro" id="IPR012964">
    <property type="entry name" value="DUF1702"/>
</dbReference>
<proteinExistence type="predicted"/>
<sequence length="314" mass="34178">MSETHLEVRGFPEKSPQSRAVLESAGGSFLTGFAYAAEAGSVAEIERNLDRIDRPLQGFAYEGAGMAYGIRDGLPLGHRHHLTDFLAGKAKPHTYMAYVGVGWALARVPRFCWSAVTSGVTDPLVRWLVHDGYGFHQAYFETEKYVSGQHREENFGWPVEGPRAYSARAIDQGVGRAMWFVAGTDVGLVSNMINKFAAERRPDLFAGVGLACTYAGGAGEEELRELAERAGDCRPQLAQGSAFAASARVTSDLVTPHTEMATQVLCGMTPQDADSVCQKTKPSEPEQAGDAVPAFELWRQRIAETVMTSMRGQR</sequence>
<protein>
    <submittedName>
        <fullName evidence="1">Enediyne biosynthesis protein</fullName>
    </submittedName>
</protein>
<dbReference type="Pfam" id="PF08012">
    <property type="entry name" value="DUF1702"/>
    <property type="match status" value="1"/>
</dbReference>
<dbReference type="STRING" id="860235.AOZ06_31020"/>
<gene>
    <name evidence="1" type="ORF">AOZ06_31020</name>
</gene>
<keyword evidence="2" id="KW-1185">Reference proteome</keyword>
<evidence type="ECO:0000313" key="1">
    <source>
        <dbReference type="EMBL" id="ALG15185.1"/>
    </source>
</evidence>
<dbReference type="AlphaFoldDB" id="A0A0N9II55"/>
<dbReference type="EMBL" id="CP012752">
    <property type="protein sequence ID" value="ALG15185.1"/>
    <property type="molecule type" value="Genomic_DNA"/>
</dbReference>
<dbReference type="Proteomes" id="UP000063699">
    <property type="component" value="Chromosome"/>
</dbReference>
<dbReference type="KEGG" id="kphy:AOZ06_31020"/>
<reference evidence="1 2" key="1">
    <citation type="submission" date="2015-07" db="EMBL/GenBank/DDBJ databases">
        <title>Genome sequencing of Kibdelosporangium phytohabitans.</title>
        <authorList>
            <person name="Qin S."/>
            <person name="Xing K."/>
        </authorList>
    </citation>
    <scope>NUCLEOTIDE SEQUENCE [LARGE SCALE GENOMIC DNA]</scope>
    <source>
        <strain evidence="1 2">KLBMP1111</strain>
    </source>
</reference>
<organism evidence="1 2">
    <name type="scientific">Kibdelosporangium phytohabitans</name>
    <dbReference type="NCBI Taxonomy" id="860235"/>
    <lineage>
        <taxon>Bacteria</taxon>
        <taxon>Bacillati</taxon>
        <taxon>Actinomycetota</taxon>
        <taxon>Actinomycetes</taxon>
        <taxon>Pseudonocardiales</taxon>
        <taxon>Pseudonocardiaceae</taxon>
        <taxon>Kibdelosporangium</taxon>
    </lineage>
</organism>
<name>A0A0N9II55_9PSEU</name>
<accession>A0A0N9II55</accession>